<dbReference type="InterPro" id="IPR011051">
    <property type="entry name" value="RmlC_Cupin_sf"/>
</dbReference>
<dbReference type="Pfam" id="PF07883">
    <property type="entry name" value="Cupin_2"/>
    <property type="match status" value="1"/>
</dbReference>
<dbReference type="CDD" id="cd02221">
    <property type="entry name" value="cupin_TM1287-like"/>
    <property type="match status" value="1"/>
</dbReference>
<dbReference type="Proteomes" id="UP000077469">
    <property type="component" value="Chromosome"/>
</dbReference>
<evidence type="ECO:0000259" key="2">
    <source>
        <dbReference type="Pfam" id="PF07883"/>
    </source>
</evidence>
<name>A0A0X1KSJ9_9THEM</name>
<protein>
    <submittedName>
        <fullName evidence="3">Cupin</fullName>
    </submittedName>
</protein>
<dbReference type="OrthoDB" id="9797047at2"/>
<dbReference type="InterPro" id="IPR014710">
    <property type="entry name" value="RmlC-like_jellyroll"/>
</dbReference>
<dbReference type="PaxDb" id="1123384-AJ81_08415"/>
<dbReference type="InterPro" id="IPR013096">
    <property type="entry name" value="Cupin_2"/>
</dbReference>
<dbReference type="STRING" id="1123384.AJ81_08415"/>
<evidence type="ECO:0000313" key="3">
    <source>
        <dbReference type="EMBL" id="AJC74199.1"/>
    </source>
</evidence>
<dbReference type="PANTHER" id="PTHR35848:SF6">
    <property type="entry name" value="CUPIN TYPE-2 DOMAIN-CONTAINING PROTEIN"/>
    <property type="match status" value="1"/>
</dbReference>
<keyword evidence="1" id="KW-0479">Metal-binding</keyword>
<reference evidence="3 4" key="1">
    <citation type="submission" date="2014-01" db="EMBL/GenBank/DDBJ databases">
        <title>Genome sequencing of Thermotog hypogea.</title>
        <authorList>
            <person name="Zhang X."/>
            <person name="Alvare G."/>
            <person name="Fristensky B."/>
            <person name="Chen L."/>
            <person name="Suen T."/>
            <person name="Chen Q."/>
            <person name="Ma K."/>
        </authorList>
    </citation>
    <scope>NUCLEOTIDE SEQUENCE [LARGE SCALE GENOMIC DNA]</scope>
    <source>
        <strain evidence="3 4">DSM 11164</strain>
    </source>
</reference>
<accession>A0A0X1KSJ9</accession>
<dbReference type="AlphaFoldDB" id="A0A0X1KSJ9"/>
<feature type="domain" description="Cupin type-2" evidence="2">
    <location>
        <begin position="44"/>
        <end position="111"/>
    </location>
</feature>
<dbReference type="PATRIC" id="fig|1123384.7.peg.1686"/>
<dbReference type="SUPFAM" id="SSF51182">
    <property type="entry name" value="RmlC-like cupins"/>
    <property type="match status" value="1"/>
</dbReference>
<proteinExistence type="predicted"/>
<dbReference type="EMBL" id="CP007141">
    <property type="protein sequence ID" value="AJC74199.1"/>
    <property type="molecule type" value="Genomic_DNA"/>
</dbReference>
<dbReference type="RefSeq" id="WP_031505096.1">
    <property type="nucleotide sequence ID" value="NC_022795.1"/>
</dbReference>
<sequence length="118" mass="13116">MVFKPEGMRREIVQNMRGGKGQVEIVHLVEKDLLANEARLFAKLTLKPGASIGPHTHENEFEIFFVLSGKGIFYDNGKPVEIEANDICLTMSGETHSVENNSNEDLVLLAVIILLPKN</sequence>
<evidence type="ECO:0000313" key="4">
    <source>
        <dbReference type="Proteomes" id="UP000077469"/>
    </source>
</evidence>
<dbReference type="InterPro" id="IPR051610">
    <property type="entry name" value="GPI/OXD"/>
</dbReference>
<keyword evidence="4" id="KW-1185">Reference proteome</keyword>
<organism evidence="3 4">
    <name type="scientific">Pseudothermotoga hypogea DSM 11164 = NBRC 106472</name>
    <dbReference type="NCBI Taxonomy" id="1123384"/>
    <lineage>
        <taxon>Bacteria</taxon>
        <taxon>Thermotogati</taxon>
        <taxon>Thermotogota</taxon>
        <taxon>Thermotogae</taxon>
        <taxon>Thermotogales</taxon>
        <taxon>Thermotogaceae</taxon>
        <taxon>Pseudothermotoga</taxon>
    </lineage>
</organism>
<dbReference type="Gene3D" id="2.60.120.10">
    <property type="entry name" value="Jelly Rolls"/>
    <property type="match status" value="1"/>
</dbReference>
<dbReference type="PANTHER" id="PTHR35848">
    <property type="entry name" value="OXALATE-BINDING PROTEIN"/>
    <property type="match status" value="1"/>
</dbReference>
<gene>
    <name evidence="3" type="ORF">AJ81_08415</name>
</gene>
<dbReference type="GO" id="GO:0046872">
    <property type="term" value="F:metal ion binding"/>
    <property type="evidence" value="ECO:0007669"/>
    <property type="project" value="UniProtKB-KW"/>
</dbReference>
<evidence type="ECO:0000256" key="1">
    <source>
        <dbReference type="ARBA" id="ARBA00022723"/>
    </source>
</evidence>
<dbReference type="KEGG" id="phy:AJ81_08415"/>